<dbReference type="OrthoDB" id="104580at2"/>
<evidence type="ECO:0000313" key="3">
    <source>
        <dbReference type="EMBL" id="QEE30760.1"/>
    </source>
</evidence>
<gene>
    <name evidence="3" type="ORF">FTW19_23840</name>
</gene>
<feature type="transmembrane region" description="Helical" evidence="2">
    <location>
        <begin position="152"/>
        <end position="174"/>
    </location>
</feature>
<dbReference type="KEGG" id="talb:FTW19_23840"/>
<keyword evidence="2" id="KW-0812">Transmembrane</keyword>
<feature type="region of interest" description="Disordered" evidence="1">
    <location>
        <begin position="119"/>
        <end position="140"/>
    </location>
</feature>
<evidence type="ECO:0008006" key="5">
    <source>
        <dbReference type="Google" id="ProtNLM"/>
    </source>
</evidence>
<proteinExistence type="predicted"/>
<sequence length="431" mass="48401">MSPLAKRELVSRIIASKHFHRSERLSSFLLHICELEIQGRVSEINEKDIGRTVFQLPTDYDPSIDGIVRSHASRLRRKLEMYYLNEGREETVRLVIPRGAYQPRFEPCVPNCGAVGVGALPSEEPEDEDVSAAGVDNQGDTQEQVQAPDRRMLWVGAAVFVLFALLSLAGVWFYRAHLGDVAMEREFWPQIFNRQRPTILVPSDSSLSVWQEFKHTNLTLADYLTFAFGKDDGPSSPEQRLAVTVLSRRYTSVVDLEIIQKLSHVARAQNVEPSVRFARDVRPNDLKQSNVVLIGSSETNPWGLMFQGEMNFILKKDQDKGIYTIENRKPLPGEATEWISDPNERTRTVYCKVSYLANPSGAGNILILEGTSMAATACAWEFVSNQEHLRQFWRQVKLTGGGASHFEVLLKTNNLAGDAAASSVVAWRVNP</sequence>
<dbReference type="AlphaFoldDB" id="A0A5B9EIS6"/>
<dbReference type="Proteomes" id="UP000321820">
    <property type="component" value="Chromosome"/>
</dbReference>
<evidence type="ECO:0000256" key="2">
    <source>
        <dbReference type="SAM" id="Phobius"/>
    </source>
</evidence>
<dbReference type="RefSeq" id="WP_147650057.1">
    <property type="nucleotide sequence ID" value="NZ_CP042806.1"/>
</dbReference>
<accession>A0A5B9EIS6</accession>
<evidence type="ECO:0000313" key="4">
    <source>
        <dbReference type="Proteomes" id="UP000321820"/>
    </source>
</evidence>
<organism evidence="3 4">
    <name type="scientific">Terriglobus albidus</name>
    <dbReference type="NCBI Taxonomy" id="1592106"/>
    <lineage>
        <taxon>Bacteria</taxon>
        <taxon>Pseudomonadati</taxon>
        <taxon>Acidobacteriota</taxon>
        <taxon>Terriglobia</taxon>
        <taxon>Terriglobales</taxon>
        <taxon>Acidobacteriaceae</taxon>
        <taxon>Terriglobus</taxon>
    </lineage>
</organism>
<keyword evidence="2" id="KW-0472">Membrane</keyword>
<keyword evidence="4" id="KW-1185">Reference proteome</keyword>
<dbReference type="EMBL" id="CP042806">
    <property type="protein sequence ID" value="QEE30760.1"/>
    <property type="molecule type" value="Genomic_DNA"/>
</dbReference>
<evidence type="ECO:0000256" key="1">
    <source>
        <dbReference type="SAM" id="MobiDB-lite"/>
    </source>
</evidence>
<reference evidence="3 4" key="1">
    <citation type="submission" date="2019-08" db="EMBL/GenBank/DDBJ databases">
        <title>Complete genome sequence of Terriglobus albidus strain ORNL.</title>
        <authorList>
            <person name="Podar M."/>
        </authorList>
    </citation>
    <scope>NUCLEOTIDE SEQUENCE [LARGE SCALE GENOMIC DNA]</scope>
    <source>
        <strain evidence="3 4">ORNL</strain>
    </source>
</reference>
<keyword evidence="2" id="KW-1133">Transmembrane helix</keyword>
<protein>
    <recommendedName>
        <fullName evidence="5">Winged helix-turn-helix domain-containing protein</fullName>
    </recommendedName>
</protein>
<name>A0A5B9EIS6_9BACT</name>